<dbReference type="GO" id="GO:0004674">
    <property type="term" value="F:protein serine/threonine kinase activity"/>
    <property type="evidence" value="ECO:0007669"/>
    <property type="project" value="UniProtKB-KW"/>
</dbReference>
<keyword evidence="4" id="KW-0418">Kinase</keyword>
<dbReference type="EMBL" id="CAQQ02081325">
    <property type="status" value="NOT_ANNOTATED_CDS"/>
    <property type="molecule type" value="Genomic_DNA"/>
</dbReference>
<keyword evidence="1" id="KW-0723">Serine/threonine-protein kinase</keyword>
<accession>T1GRC8</accession>
<dbReference type="Pfam" id="PF00069">
    <property type="entry name" value="Pkinase"/>
    <property type="match status" value="1"/>
</dbReference>
<evidence type="ECO:0000256" key="3">
    <source>
        <dbReference type="ARBA" id="ARBA00022741"/>
    </source>
</evidence>
<name>T1GRC8_MEGSC</name>
<keyword evidence="2" id="KW-0808">Transferase</keyword>
<dbReference type="PANTHER" id="PTHR24342:SF12">
    <property type="entry name" value="DEATH-ASSOCIATED PROTEIN KINASE RELATED"/>
    <property type="match status" value="1"/>
</dbReference>
<reference evidence="8" key="1">
    <citation type="submission" date="2013-02" db="EMBL/GenBank/DDBJ databases">
        <authorList>
            <person name="Hughes D."/>
        </authorList>
    </citation>
    <scope>NUCLEOTIDE SEQUENCE</scope>
    <source>
        <strain>Durham</strain>
        <strain evidence="8">NC isolate 2 -- Noor lab</strain>
    </source>
</reference>
<keyword evidence="8" id="KW-1185">Reference proteome</keyword>
<proteinExistence type="predicted"/>
<evidence type="ECO:0000256" key="5">
    <source>
        <dbReference type="ARBA" id="ARBA00022840"/>
    </source>
</evidence>
<dbReference type="Gene3D" id="1.10.510.10">
    <property type="entry name" value="Transferase(Phosphotransferase) domain 1"/>
    <property type="match status" value="1"/>
</dbReference>
<dbReference type="PANTHER" id="PTHR24342">
    <property type="entry name" value="SERINE/THREONINE-PROTEIN KINASE 17"/>
    <property type="match status" value="1"/>
</dbReference>
<evidence type="ECO:0000256" key="2">
    <source>
        <dbReference type="ARBA" id="ARBA00022679"/>
    </source>
</evidence>
<evidence type="ECO:0000256" key="4">
    <source>
        <dbReference type="ARBA" id="ARBA00022777"/>
    </source>
</evidence>
<dbReference type="AlphaFoldDB" id="T1GRC8"/>
<evidence type="ECO:0000313" key="8">
    <source>
        <dbReference type="Proteomes" id="UP000015102"/>
    </source>
</evidence>
<organism evidence="7 8">
    <name type="scientific">Megaselia scalaris</name>
    <name type="common">Humpbacked fly</name>
    <name type="synonym">Phora scalaris</name>
    <dbReference type="NCBI Taxonomy" id="36166"/>
    <lineage>
        <taxon>Eukaryota</taxon>
        <taxon>Metazoa</taxon>
        <taxon>Ecdysozoa</taxon>
        <taxon>Arthropoda</taxon>
        <taxon>Hexapoda</taxon>
        <taxon>Insecta</taxon>
        <taxon>Pterygota</taxon>
        <taxon>Neoptera</taxon>
        <taxon>Endopterygota</taxon>
        <taxon>Diptera</taxon>
        <taxon>Brachycera</taxon>
        <taxon>Muscomorpha</taxon>
        <taxon>Platypezoidea</taxon>
        <taxon>Phoridae</taxon>
        <taxon>Megaseliini</taxon>
        <taxon>Megaselia</taxon>
    </lineage>
</organism>
<dbReference type="PROSITE" id="PS50011">
    <property type="entry name" value="PROTEIN_KINASE_DOM"/>
    <property type="match status" value="1"/>
</dbReference>
<keyword evidence="5" id="KW-0067">ATP-binding</keyword>
<sequence>KASEFLVCPRNSVTIENGLSQVCINGIFHSGKFHNVPISQFIPNSRAYSLEANVLRLNFDILRKVRHPDIVLLMGVLSENNDKIDSLILEPLNGSLHNKIHYEKHIFTFPEISSILSQILKAATYLHENGWVHSNICSHNIMLSRYQSNVVKLTSFELATAINSSEDSKKAITRKLTDAFTNFNLEEIPYKLLPYFIEYRQLYSEENYQSPELFATDSKFVFPTKQSDVYGITLILWELLNSESPCAIFGQLPNLQEDRCREYKDILKQGLEINPNKRIENTIVLIEMLGKVSNEPKKDASIVDCFTSLLSPKSHGDVIYGRTSTIKKKKLSNPERKIPAKQLFVPIEEKKIDGQKLKPNDLDAAGNSPQISNQIKYWNTIGTSSSTPNNINEDQLEKTAKNANVIQNSGIQFNEIFLKNHLSSNSDFENTLWRKEKEKCQSKNLIGNNTVIFSPSRVSVKDAINKFESFSKSFNNGSNENESNAAICKITKSKSFITKPEKRQSRKSISKSSSLEDINVSKLNLTLRNNVDENFNHKFTPSITPCSSAASEVNIDKIVNSEKPLKLTLNFKHLERRASDVGTYFLHSQPLNNERKNDVRGSIYGTEILKRLNKAAGDQNMGLKRTDSKKIKVGKLTCLNCGHKLFLVDDKDRGDGEGRPSEVFITPMKRGQVARSTEDLYIDDDFCEDIELGANMELGTRSELFDFIDFDVLAAEIFSQTSSADIETILNSNI</sequence>
<dbReference type="EnsemblMetazoa" id="MESCA006208-RA">
    <property type="protein sequence ID" value="MESCA006208-PA"/>
    <property type="gene ID" value="MESCA006208"/>
</dbReference>
<evidence type="ECO:0000313" key="7">
    <source>
        <dbReference type="EnsemblMetazoa" id="MESCA006208-PA"/>
    </source>
</evidence>
<evidence type="ECO:0000256" key="1">
    <source>
        <dbReference type="ARBA" id="ARBA00022527"/>
    </source>
</evidence>
<dbReference type="GO" id="GO:0005634">
    <property type="term" value="C:nucleus"/>
    <property type="evidence" value="ECO:0007669"/>
    <property type="project" value="TreeGrafter"/>
</dbReference>
<dbReference type="GO" id="GO:0005524">
    <property type="term" value="F:ATP binding"/>
    <property type="evidence" value="ECO:0007669"/>
    <property type="project" value="UniProtKB-KW"/>
</dbReference>
<protein>
    <recommendedName>
        <fullName evidence="6">Protein kinase domain-containing protein</fullName>
    </recommendedName>
</protein>
<keyword evidence="3" id="KW-0547">Nucleotide-binding</keyword>
<dbReference type="GO" id="GO:0043065">
    <property type="term" value="P:positive regulation of apoptotic process"/>
    <property type="evidence" value="ECO:0007669"/>
    <property type="project" value="TreeGrafter"/>
</dbReference>
<dbReference type="HOGENOM" id="CLU_377953_0_0_1"/>
<dbReference type="SUPFAM" id="SSF56112">
    <property type="entry name" value="Protein kinase-like (PK-like)"/>
    <property type="match status" value="1"/>
</dbReference>
<dbReference type="SMART" id="SM00220">
    <property type="entry name" value="S_TKc"/>
    <property type="match status" value="1"/>
</dbReference>
<dbReference type="Proteomes" id="UP000015102">
    <property type="component" value="Unassembled WGS sequence"/>
</dbReference>
<feature type="domain" description="Protein kinase" evidence="6">
    <location>
        <begin position="1"/>
        <end position="289"/>
    </location>
</feature>
<dbReference type="InterPro" id="IPR000719">
    <property type="entry name" value="Prot_kinase_dom"/>
</dbReference>
<dbReference type="CDD" id="cd00180">
    <property type="entry name" value="PKc"/>
    <property type="match status" value="1"/>
</dbReference>
<dbReference type="STRING" id="36166.T1GRC8"/>
<evidence type="ECO:0000259" key="6">
    <source>
        <dbReference type="PROSITE" id="PS50011"/>
    </source>
</evidence>
<dbReference type="GO" id="GO:0035556">
    <property type="term" value="P:intracellular signal transduction"/>
    <property type="evidence" value="ECO:0007669"/>
    <property type="project" value="TreeGrafter"/>
</dbReference>
<dbReference type="InterPro" id="IPR011009">
    <property type="entry name" value="Kinase-like_dom_sf"/>
</dbReference>
<reference evidence="7" key="2">
    <citation type="submission" date="2015-06" db="UniProtKB">
        <authorList>
            <consortium name="EnsemblMetazoa"/>
        </authorList>
    </citation>
    <scope>IDENTIFICATION</scope>
</reference>